<reference evidence="11" key="1">
    <citation type="submission" date="2022-02" db="EMBL/GenBank/DDBJ databases">
        <authorList>
            <person name="Henning P.M."/>
            <person name="McCubbin A.G."/>
            <person name="Shore J.S."/>
        </authorList>
    </citation>
    <scope>NUCLEOTIDE SEQUENCE</scope>
    <source>
        <strain evidence="11">F60SS</strain>
        <tissue evidence="11">Leaves</tissue>
    </source>
</reference>
<evidence type="ECO:0000256" key="3">
    <source>
        <dbReference type="ARBA" id="ARBA00012043"/>
    </source>
</evidence>
<gene>
    <name evidence="11" type="ORF">Tsubulata_049627</name>
</gene>
<comment type="caution">
    <text evidence="11">The sequence shown here is derived from an EMBL/GenBank/DDBJ whole genome shotgun (WGS) entry which is preliminary data.</text>
</comment>
<dbReference type="Pfam" id="PF00291">
    <property type="entry name" value="PALP"/>
    <property type="match status" value="1"/>
</dbReference>
<dbReference type="GO" id="GO:0005737">
    <property type="term" value="C:cytoplasm"/>
    <property type="evidence" value="ECO:0007669"/>
    <property type="project" value="TreeGrafter"/>
</dbReference>
<comment type="pathway">
    <text evidence="2">Amino-acid biosynthesis; L-tryptophan biosynthesis; L-tryptophan from chorismate: step 5/5.</text>
</comment>
<dbReference type="PANTHER" id="PTHR48077">
    <property type="entry name" value="TRYPTOPHAN SYNTHASE-RELATED"/>
    <property type="match status" value="1"/>
</dbReference>
<evidence type="ECO:0000313" key="11">
    <source>
        <dbReference type="EMBL" id="KAJ4850225.1"/>
    </source>
</evidence>
<dbReference type="SUPFAM" id="SSF53686">
    <property type="entry name" value="Tryptophan synthase beta subunit-like PLP-dependent enzymes"/>
    <property type="match status" value="1"/>
</dbReference>
<evidence type="ECO:0000256" key="7">
    <source>
        <dbReference type="ARBA" id="ARBA00023141"/>
    </source>
</evidence>
<organism evidence="11 12">
    <name type="scientific">Turnera subulata</name>
    <dbReference type="NCBI Taxonomy" id="218843"/>
    <lineage>
        <taxon>Eukaryota</taxon>
        <taxon>Viridiplantae</taxon>
        <taxon>Streptophyta</taxon>
        <taxon>Embryophyta</taxon>
        <taxon>Tracheophyta</taxon>
        <taxon>Spermatophyta</taxon>
        <taxon>Magnoliopsida</taxon>
        <taxon>eudicotyledons</taxon>
        <taxon>Gunneridae</taxon>
        <taxon>Pentapetalae</taxon>
        <taxon>rosids</taxon>
        <taxon>fabids</taxon>
        <taxon>Malpighiales</taxon>
        <taxon>Passifloraceae</taxon>
        <taxon>Turnera</taxon>
    </lineage>
</organism>
<name>A0A9Q0GHM7_9ROSI</name>
<dbReference type="InterPro" id="IPR001926">
    <property type="entry name" value="TrpB-like_PALP"/>
</dbReference>
<proteinExistence type="predicted"/>
<keyword evidence="6" id="KW-0663">Pyridoxal phosphate</keyword>
<dbReference type="AlphaFoldDB" id="A0A9Q0GHM7"/>
<keyword evidence="12" id="KW-1185">Reference proteome</keyword>
<dbReference type="PANTHER" id="PTHR48077:SF4">
    <property type="entry name" value="TRYPTOPHAN SYNTHASE"/>
    <property type="match status" value="1"/>
</dbReference>
<reference evidence="11" key="2">
    <citation type="journal article" date="2023" name="Plants (Basel)">
        <title>Annotation of the Turnera subulata (Passifloraceae) Draft Genome Reveals the S-Locus Evolved after the Divergence of Turneroideae from Passifloroideae in a Stepwise Manner.</title>
        <authorList>
            <person name="Henning P.M."/>
            <person name="Roalson E.H."/>
            <person name="Mir W."/>
            <person name="McCubbin A.G."/>
            <person name="Shore J.S."/>
        </authorList>
    </citation>
    <scope>NUCLEOTIDE SEQUENCE</scope>
    <source>
        <strain evidence="11">F60SS</strain>
    </source>
</reference>
<comment type="cofactor">
    <cofactor evidence="1">
        <name>pyridoxal 5'-phosphate</name>
        <dbReference type="ChEBI" id="CHEBI:597326"/>
    </cofactor>
</comment>
<evidence type="ECO:0000256" key="4">
    <source>
        <dbReference type="ARBA" id="ARBA00022605"/>
    </source>
</evidence>
<feature type="domain" description="Tryptophan synthase beta chain-like PALP" evidence="10">
    <location>
        <begin position="9"/>
        <end position="67"/>
    </location>
</feature>
<evidence type="ECO:0000256" key="6">
    <source>
        <dbReference type="ARBA" id="ARBA00022898"/>
    </source>
</evidence>
<dbReference type="Gene3D" id="3.40.50.1100">
    <property type="match status" value="1"/>
</dbReference>
<accession>A0A9Q0GHM7</accession>
<comment type="catalytic activity">
    <reaction evidence="9">
        <text>(1S,2R)-1-C-(indol-3-yl)glycerol 3-phosphate + L-serine = D-glyceraldehyde 3-phosphate + L-tryptophan + H2O</text>
        <dbReference type="Rhea" id="RHEA:10532"/>
        <dbReference type="ChEBI" id="CHEBI:15377"/>
        <dbReference type="ChEBI" id="CHEBI:33384"/>
        <dbReference type="ChEBI" id="CHEBI:57912"/>
        <dbReference type="ChEBI" id="CHEBI:58866"/>
        <dbReference type="ChEBI" id="CHEBI:59776"/>
        <dbReference type="EC" id="4.2.1.20"/>
    </reaction>
</comment>
<evidence type="ECO:0000259" key="10">
    <source>
        <dbReference type="Pfam" id="PF00291"/>
    </source>
</evidence>
<protein>
    <recommendedName>
        <fullName evidence="3">tryptophan synthase</fullName>
        <ecNumber evidence="3">4.2.1.20</ecNumber>
    </recommendedName>
</protein>
<dbReference type="Proteomes" id="UP001141552">
    <property type="component" value="Unassembled WGS sequence"/>
</dbReference>
<dbReference type="EC" id="4.2.1.20" evidence="3"/>
<keyword evidence="8" id="KW-0456">Lyase</keyword>
<evidence type="ECO:0000256" key="8">
    <source>
        <dbReference type="ARBA" id="ARBA00023239"/>
    </source>
</evidence>
<dbReference type="InterPro" id="IPR036052">
    <property type="entry name" value="TrpB-like_PALP_sf"/>
</dbReference>
<evidence type="ECO:0000313" key="12">
    <source>
        <dbReference type="Proteomes" id="UP001141552"/>
    </source>
</evidence>
<dbReference type="GO" id="GO:0004834">
    <property type="term" value="F:tryptophan synthase activity"/>
    <property type="evidence" value="ECO:0007669"/>
    <property type="project" value="UniProtKB-EC"/>
</dbReference>
<evidence type="ECO:0000256" key="9">
    <source>
        <dbReference type="ARBA" id="ARBA00049047"/>
    </source>
</evidence>
<keyword evidence="4" id="KW-0028">Amino-acid biosynthesis</keyword>
<keyword evidence="5" id="KW-0822">Tryptophan biosynthesis</keyword>
<sequence>MSWRQPPPGQHGVATAAACAKLALDCTVFMGSIDIEKQSSNLLLMKLLGAEVKSVQGNFKDASSEAMRGWVENLETIATT</sequence>
<dbReference type="InterPro" id="IPR023026">
    <property type="entry name" value="Trp_synth_beta/beta-like"/>
</dbReference>
<keyword evidence="7" id="KW-0057">Aromatic amino acid biosynthesis</keyword>
<dbReference type="PROSITE" id="PS51257">
    <property type="entry name" value="PROKAR_LIPOPROTEIN"/>
    <property type="match status" value="1"/>
</dbReference>
<evidence type="ECO:0000256" key="5">
    <source>
        <dbReference type="ARBA" id="ARBA00022822"/>
    </source>
</evidence>
<evidence type="ECO:0000256" key="1">
    <source>
        <dbReference type="ARBA" id="ARBA00001933"/>
    </source>
</evidence>
<evidence type="ECO:0000256" key="2">
    <source>
        <dbReference type="ARBA" id="ARBA00004733"/>
    </source>
</evidence>
<dbReference type="EMBL" id="JAKUCV010000399">
    <property type="protein sequence ID" value="KAJ4850225.1"/>
    <property type="molecule type" value="Genomic_DNA"/>
</dbReference>